<sequence>MPAKVGHGGRRPQGAVACSSASSVENAAARDVPHMSGAGRSEPQKAGRSGRPNRRQRSRSSSCTQATPAGLPSGMPGIGDVIEGAMQQAAQPSRQSTRVSPRGARSPVPATPGRRHRAVPAAPTAARMPSTSAMPASPHG</sequence>
<keyword evidence="3" id="KW-1185">Reference proteome</keyword>
<dbReference type="Proteomes" id="UP000295543">
    <property type="component" value="Unassembled WGS sequence"/>
</dbReference>
<protein>
    <submittedName>
        <fullName evidence="2">Uncharacterized protein</fullName>
    </submittedName>
</protein>
<organism evidence="2 3">
    <name type="scientific">Luteimonas terrae</name>
    <dbReference type="NCBI Taxonomy" id="1530191"/>
    <lineage>
        <taxon>Bacteria</taxon>
        <taxon>Pseudomonadati</taxon>
        <taxon>Pseudomonadota</taxon>
        <taxon>Gammaproteobacteria</taxon>
        <taxon>Lysobacterales</taxon>
        <taxon>Lysobacteraceae</taxon>
        <taxon>Luteimonas</taxon>
    </lineage>
</organism>
<dbReference type="EMBL" id="SMTG01000004">
    <property type="protein sequence ID" value="TDK30665.1"/>
    <property type="molecule type" value="Genomic_DNA"/>
</dbReference>
<evidence type="ECO:0000313" key="3">
    <source>
        <dbReference type="Proteomes" id="UP000295543"/>
    </source>
</evidence>
<reference evidence="2 3" key="1">
    <citation type="submission" date="2019-03" db="EMBL/GenBank/DDBJ databases">
        <title>Luteimonas zhaokaii sp.nov., isolated from the rectal contents of Plateau pika in Yushu, Qinghai Province, China.</title>
        <authorList>
            <person name="Zhang G."/>
        </authorList>
    </citation>
    <scope>NUCLEOTIDE SEQUENCE [LARGE SCALE GENOMIC DNA]</scope>
    <source>
        <strain evidence="2 3">THG-MD21</strain>
    </source>
</reference>
<feature type="region of interest" description="Disordered" evidence="1">
    <location>
        <begin position="1"/>
        <end position="140"/>
    </location>
</feature>
<comment type="caution">
    <text evidence="2">The sequence shown here is derived from an EMBL/GenBank/DDBJ whole genome shotgun (WGS) entry which is preliminary data.</text>
</comment>
<dbReference type="OrthoDB" id="9182399at2"/>
<name>A0A4R5U863_9GAMM</name>
<proteinExistence type="predicted"/>
<gene>
    <name evidence="2" type="ORF">E2F49_09910</name>
</gene>
<evidence type="ECO:0000313" key="2">
    <source>
        <dbReference type="EMBL" id="TDK30665.1"/>
    </source>
</evidence>
<dbReference type="AlphaFoldDB" id="A0A4R5U863"/>
<accession>A0A4R5U863</accession>
<evidence type="ECO:0000256" key="1">
    <source>
        <dbReference type="SAM" id="MobiDB-lite"/>
    </source>
</evidence>
<feature type="compositionally biased region" description="Polar residues" evidence="1">
    <location>
        <begin position="88"/>
        <end position="99"/>
    </location>
</feature>